<keyword evidence="9" id="KW-0472">Membrane</keyword>
<feature type="domain" description="Heme haloperoxidase family profile" evidence="10">
    <location>
        <begin position="31"/>
        <end position="241"/>
    </location>
</feature>
<keyword evidence="6" id="KW-0408">Iron</keyword>
<dbReference type="PANTHER" id="PTHR33577">
    <property type="entry name" value="STERIGMATOCYSTIN BIOSYNTHESIS PEROXIDASE STCC-RELATED"/>
    <property type="match status" value="1"/>
</dbReference>
<dbReference type="GO" id="GO:0046872">
    <property type="term" value="F:metal ion binding"/>
    <property type="evidence" value="ECO:0007669"/>
    <property type="project" value="UniProtKB-KW"/>
</dbReference>
<keyword evidence="5" id="KW-0560">Oxidoreductase</keyword>
<evidence type="ECO:0000313" key="11">
    <source>
        <dbReference type="EMBL" id="KIM53838.1"/>
    </source>
</evidence>
<keyword evidence="12" id="KW-1185">Reference proteome</keyword>
<dbReference type="EMBL" id="KN822169">
    <property type="protein sequence ID" value="KIM53838.1"/>
    <property type="molecule type" value="Genomic_DNA"/>
</dbReference>
<evidence type="ECO:0000256" key="8">
    <source>
        <dbReference type="SAM" id="MobiDB-lite"/>
    </source>
</evidence>
<feature type="region of interest" description="Disordered" evidence="8">
    <location>
        <begin position="254"/>
        <end position="280"/>
    </location>
</feature>
<evidence type="ECO:0000259" key="10">
    <source>
        <dbReference type="PROSITE" id="PS51405"/>
    </source>
</evidence>
<dbReference type="PROSITE" id="PS51405">
    <property type="entry name" value="HEME_HALOPEROXIDASE"/>
    <property type="match status" value="1"/>
</dbReference>
<sequence>MSTADSENTLGSSSMTQHHEHTGNHCPVVGEGHAYCHPHKGDARSPCPALNALANHGYLPRDGKNVSAFDLIRALREGYNLSFPLAFLLAFGAVLILGQYRSISLADLARHNLIEHDASLFHRDAREGDEYAPRCPDSSLLKHVILQGGHYIPGRITLQDVANIRVKREIAAPLDGVHAEIARGEMAIAIGVLGGRNAATEGLELNALREWAKYERFPDGWKPDHVQGLYKTYKMAKVIRDRMDDLKAGKLKNILDDEGRDASNTPAAQPEPSSDSVNPK</sequence>
<feature type="compositionally biased region" description="Polar residues" evidence="8">
    <location>
        <begin position="262"/>
        <end position="280"/>
    </location>
</feature>
<keyword evidence="4" id="KW-0479">Metal-binding</keyword>
<dbReference type="STRING" id="1036808.A0A0C2YW31"/>
<keyword evidence="9" id="KW-0812">Transmembrane</keyword>
<evidence type="ECO:0000256" key="7">
    <source>
        <dbReference type="ARBA" id="ARBA00025795"/>
    </source>
</evidence>
<feature type="compositionally biased region" description="Polar residues" evidence="8">
    <location>
        <begin position="1"/>
        <end position="16"/>
    </location>
</feature>
<evidence type="ECO:0000256" key="2">
    <source>
        <dbReference type="ARBA" id="ARBA00022559"/>
    </source>
</evidence>
<name>A0A0C2YW31_9AGAM</name>
<keyword evidence="2" id="KW-0575">Peroxidase</keyword>
<feature type="region of interest" description="Disordered" evidence="8">
    <location>
        <begin position="1"/>
        <end position="24"/>
    </location>
</feature>
<feature type="transmembrane region" description="Helical" evidence="9">
    <location>
        <begin position="81"/>
        <end position="100"/>
    </location>
</feature>
<evidence type="ECO:0000256" key="5">
    <source>
        <dbReference type="ARBA" id="ARBA00023002"/>
    </source>
</evidence>
<dbReference type="InterPro" id="IPR000028">
    <property type="entry name" value="Chloroperoxidase"/>
</dbReference>
<dbReference type="OrthoDB" id="407298at2759"/>
<dbReference type="PANTHER" id="PTHR33577:SF18">
    <property type="entry name" value="HEME HALOPEROXIDASE FAMILY PROFILE DOMAIN-CONTAINING PROTEIN"/>
    <property type="match status" value="1"/>
</dbReference>
<evidence type="ECO:0000256" key="6">
    <source>
        <dbReference type="ARBA" id="ARBA00023004"/>
    </source>
</evidence>
<dbReference type="HOGENOM" id="CLU_050230_5_1_1"/>
<accession>A0A0C2YW31</accession>
<keyword evidence="3" id="KW-0349">Heme</keyword>
<evidence type="ECO:0000256" key="4">
    <source>
        <dbReference type="ARBA" id="ARBA00022723"/>
    </source>
</evidence>
<dbReference type="InParanoid" id="A0A0C2YW31"/>
<dbReference type="SUPFAM" id="SSF47571">
    <property type="entry name" value="Cloroperoxidase"/>
    <property type="match status" value="1"/>
</dbReference>
<comment type="similarity">
    <text evidence="7">Belongs to the chloroperoxidase family.</text>
</comment>
<reference evidence="11 12" key="1">
    <citation type="submission" date="2014-04" db="EMBL/GenBank/DDBJ databases">
        <authorList>
            <consortium name="DOE Joint Genome Institute"/>
            <person name="Kuo A."/>
            <person name="Kohler A."/>
            <person name="Nagy L.G."/>
            <person name="Floudas D."/>
            <person name="Copeland A."/>
            <person name="Barry K.W."/>
            <person name="Cichocki N."/>
            <person name="Veneault-Fourrey C."/>
            <person name="LaButti K."/>
            <person name="Lindquist E.A."/>
            <person name="Lipzen A."/>
            <person name="Lundell T."/>
            <person name="Morin E."/>
            <person name="Murat C."/>
            <person name="Sun H."/>
            <person name="Tunlid A."/>
            <person name="Henrissat B."/>
            <person name="Grigoriev I.V."/>
            <person name="Hibbett D.S."/>
            <person name="Martin F."/>
            <person name="Nordberg H.P."/>
            <person name="Cantor M.N."/>
            <person name="Hua S.X."/>
        </authorList>
    </citation>
    <scope>NUCLEOTIDE SEQUENCE [LARGE SCALE GENOMIC DNA]</scope>
    <source>
        <strain evidence="11 12">Foug A</strain>
    </source>
</reference>
<dbReference type="AlphaFoldDB" id="A0A0C2YW31"/>
<evidence type="ECO:0000256" key="1">
    <source>
        <dbReference type="ARBA" id="ARBA00001970"/>
    </source>
</evidence>
<organism evidence="11 12">
    <name type="scientific">Scleroderma citrinum Foug A</name>
    <dbReference type="NCBI Taxonomy" id="1036808"/>
    <lineage>
        <taxon>Eukaryota</taxon>
        <taxon>Fungi</taxon>
        <taxon>Dikarya</taxon>
        <taxon>Basidiomycota</taxon>
        <taxon>Agaricomycotina</taxon>
        <taxon>Agaricomycetes</taxon>
        <taxon>Agaricomycetidae</taxon>
        <taxon>Boletales</taxon>
        <taxon>Sclerodermatineae</taxon>
        <taxon>Sclerodermataceae</taxon>
        <taxon>Scleroderma</taxon>
    </lineage>
</organism>
<evidence type="ECO:0000256" key="3">
    <source>
        <dbReference type="ARBA" id="ARBA00022617"/>
    </source>
</evidence>
<evidence type="ECO:0000313" key="12">
    <source>
        <dbReference type="Proteomes" id="UP000053989"/>
    </source>
</evidence>
<keyword evidence="9" id="KW-1133">Transmembrane helix</keyword>
<reference evidence="12" key="2">
    <citation type="submission" date="2015-01" db="EMBL/GenBank/DDBJ databases">
        <title>Evolutionary Origins and Diversification of the Mycorrhizal Mutualists.</title>
        <authorList>
            <consortium name="DOE Joint Genome Institute"/>
            <consortium name="Mycorrhizal Genomics Consortium"/>
            <person name="Kohler A."/>
            <person name="Kuo A."/>
            <person name="Nagy L.G."/>
            <person name="Floudas D."/>
            <person name="Copeland A."/>
            <person name="Barry K.W."/>
            <person name="Cichocki N."/>
            <person name="Veneault-Fourrey C."/>
            <person name="LaButti K."/>
            <person name="Lindquist E.A."/>
            <person name="Lipzen A."/>
            <person name="Lundell T."/>
            <person name="Morin E."/>
            <person name="Murat C."/>
            <person name="Riley R."/>
            <person name="Ohm R."/>
            <person name="Sun H."/>
            <person name="Tunlid A."/>
            <person name="Henrissat B."/>
            <person name="Grigoriev I.V."/>
            <person name="Hibbett D.S."/>
            <person name="Martin F."/>
        </authorList>
    </citation>
    <scope>NUCLEOTIDE SEQUENCE [LARGE SCALE GENOMIC DNA]</scope>
    <source>
        <strain evidence="12">Foug A</strain>
    </source>
</reference>
<proteinExistence type="inferred from homology"/>
<dbReference type="Gene3D" id="1.10.489.10">
    <property type="entry name" value="Chloroperoxidase-like"/>
    <property type="match status" value="1"/>
</dbReference>
<dbReference type="GO" id="GO:0004601">
    <property type="term" value="F:peroxidase activity"/>
    <property type="evidence" value="ECO:0007669"/>
    <property type="project" value="UniProtKB-KW"/>
</dbReference>
<dbReference type="InterPro" id="IPR036851">
    <property type="entry name" value="Chloroperoxidase-like_sf"/>
</dbReference>
<dbReference type="Proteomes" id="UP000053989">
    <property type="component" value="Unassembled WGS sequence"/>
</dbReference>
<evidence type="ECO:0000256" key="9">
    <source>
        <dbReference type="SAM" id="Phobius"/>
    </source>
</evidence>
<protein>
    <recommendedName>
        <fullName evidence="10">Heme haloperoxidase family profile domain-containing protein</fullName>
    </recommendedName>
</protein>
<dbReference type="Pfam" id="PF01328">
    <property type="entry name" value="Peroxidase_2"/>
    <property type="match status" value="1"/>
</dbReference>
<comment type="cofactor">
    <cofactor evidence="1">
        <name>heme b</name>
        <dbReference type="ChEBI" id="CHEBI:60344"/>
    </cofactor>
</comment>
<gene>
    <name evidence="11" type="ORF">SCLCIDRAFT_1222473</name>
</gene>